<dbReference type="EMBL" id="JAUSUV010000006">
    <property type="protein sequence ID" value="MDQ0417339.1"/>
    <property type="molecule type" value="Genomic_DNA"/>
</dbReference>
<proteinExistence type="predicted"/>
<feature type="transmembrane region" description="Helical" evidence="1">
    <location>
        <begin position="123"/>
        <end position="141"/>
    </location>
</feature>
<keyword evidence="1" id="KW-0472">Membrane</keyword>
<keyword evidence="1" id="KW-0812">Transmembrane</keyword>
<evidence type="ECO:0000256" key="1">
    <source>
        <dbReference type="SAM" id="Phobius"/>
    </source>
</evidence>
<sequence length="142" mass="15201">MKGIFFAIIGGGCLTLQGVANSHITQGIGTWKTATITQLTGFIVSCIILMLTRDYHLGSLKQVKPLFLTGGALGAIIIFSNVTAIHHIGVTLTVALLLISQLGFTFITDRFGWFEGKKQEVRLSQLIGIGMMVLGVAILQIA</sequence>
<organism evidence="2 3">
    <name type="scientific">Croceifilum oryzae</name>
    <dbReference type="NCBI Taxonomy" id="1553429"/>
    <lineage>
        <taxon>Bacteria</taxon>
        <taxon>Bacillati</taxon>
        <taxon>Bacillota</taxon>
        <taxon>Bacilli</taxon>
        <taxon>Bacillales</taxon>
        <taxon>Thermoactinomycetaceae</taxon>
        <taxon>Croceifilum</taxon>
    </lineage>
</organism>
<dbReference type="AlphaFoldDB" id="A0AAJ1TF95"/>
<evidence type="ECO:0000313" key="3">
    <source>
        <dbReference type="Proteomes" id="UP001238450"/>
    </source>
</evidence>
<feature type="transmembrane region" description="Helical" evidence="1">
    <location>
        <begin position="88"/>
        <end position="111"/>
    </location>
</feature>
<reference evidence="2 3" key="1">
    <citation type="submission" date="2023-07" db="EMBL/GenBank/DDBJ databases">
        <title>Genomic Encyclopedia of Type Strains, Phase IV (KMG-IV): sequencing the most valuable type-strain genomes for metagenomic binning, comparative biology and taxonomic classification.</title>
        <authorList>
            <person name="Goeker M."/>
        </authorList>
    </citation>
    <scope>NUCLEOTIDE SEQUENCE [LARGE SCALE GENOMIC DNA]</scope>
    <source>
        <strain evidence="2 3">DSM 46876</strain>
    </source>
</reference>
<accession>A0AAJ1TF95</accession>
<dbReference type="GO" id="GO:0005886">
    <property type="term" value="C:plasma membrane"/>
    <property type="evidence" value="ECO:0007669"/>
    <property type="project" value="TreeGrafter"/>
</dbReference>
<protein>
    <submittedName>
        <fullName evidence="2">Transporter family-2 protein</fullName>
    </submittedName>
</protein>
<comment type="caution">
    <text evidence="2">The sequence shown here is derived from an EMBL/GenBank/DDBJ whole genome shotgun (WGS) entry which is preliminary data.</text>
</comment>
<gene>
    <name evidence="2" type="ORF">J2Z48_001512</name>
</gene>
<evidence type="ECO:0000313" key="2">
    <source>
        <dbReference type="EMBL" id="MDQ0417339.1"/>
    </source>
</evidence>
<feature type="transmembrane region" description="Helical" evidence="1">
    <location>
        <begin position="32"/>
        <end position="51"/>
    </location>
</feature>
<dbReference type="InterPro" id="IPR006750">
    <property type="entry name" value="YdcZ"/>
</dbReference>
<feature type="transmembrane region" description="Helical" evidence="1">
    <location>
        <begin position="63"/>
        <end position="82"/>
    </location>
</feature>
<dbReference type="PANTHER" id="PTHR34821:SF3">
    <property type="entry name" value="MEMBRANE PROTEIN"/>
    <property type="match status" value="1"/>
</dbReference>
<dbReference type="RefSeq" id="WP_307252343.1">
    <property type="nucleotide sequence ID" value="NZ_JAUSUV010000006.1"/>
</dbReference>
<dbReference type="Proteomes" id="UP001238450">
    <property type="component" value="Unassembled WGS sequence"/>
</dbReference>
<dbReference type="PANTHER" id="PTHR34821">
    <property type="entry name" value="INNER MEMBRANE PROTEIN YDCZ"/>
    <property type="match status" value="1"/>
</dbReference>
<keyword evidence="3" id="KW-1185">Reference proteome</keyword>
<keyword evidence="1" id="KW-1133">Transmembrane helix</keyword>
<name>A0AAJ1TF95_9BACL</name>
<dbReference type="Pfam" id="PF04657">
    <property type="entry name" value="DMT_YdcZ"/>
    <property type="match status" value="1"/>
</dbReference>